<dbReference type="EMBL" id="BMOB01000012">
    <property type="protein sequence ID" value="GGI92065.1"/>
    <property type="molecule type" value="Genomic_DNA"/>
</dbReference>
<reference evidence="2" key="2">
    <citation type="submission" date="2020-09" db="EMBL/GenBank/DDBJ databases">
        <authorList>
            <person name="Sun Q."/>
            <person name="Ohkuma M."/>
        </authorList>
    </citation>
    <scope>NUCLEOTIDE SEQUENCE</scope>
    <source>
        <strain evidence="2">JCM 13919</strain>
    </source>
</reference>
<evidence type="ECO:0000313" key="2">
    <source>
        <dbReference type="EMBL" id="GGI92065.1"/>
    </source>
</evidence>
<dbReference type="AlphaFoldDB" id="A0A917K116"/>
<feature type="domain" description="SidE PDE" evidence="1">
    <location>
        <begin position="170"/>
        <end position="427"/>
    </location>
</feature>
<name>A0A917K116_9GAMM</name>
<protein>
    <recommendedName>
        <fullName evidence="1">SidE PDE domain-containing protein</fullName>
    </recommendedName>
</protein>
<dbReference type="RefSeq" id="WP_131777337.1">
    <property type="nucleotide sequence ID" value="NZ_BMOB01000012.1"/>
</dbReference>
<reference evidence="2" key="1">
    <citation type="journal article" date="2014" name="Int. J. Syst. Evol. Microbiol.">
        <title>Complete genome sequence of Corynebacterium casei LMG S-19264T (=DSM 44701T), isolated from a smear-ripened cheese.</title>
        <authorList>
            <consortium name="US DOE Joint Genome Institute (JGI-PGF)"/>
            <person name="Walter F."/>
            <person name="Albersmeier A."/>
            <person name="Kalinowski J."/>
            <person name="Ruckert C."/>
        </authorList>
    </citation>
    <scope>NUCLEOTIDE SEQUENCE</scope>
    <source>
        <strain evidence="2">JCM 13919</strain>
    </source>
</reference>
<dbReference type="Pfam" id="PF12252">
    <property type="entry name" value="SidE_PDE"/>
    <property type="match status" value="1"/>
</dbReference>
<accession>A0A917K116</accession>
<keyword evidence="3" id="KW-1185">Reference proteome</keyword>
<dbReference type="InterPro" id="IPR021014">
    <property type="entry name" value="SidE_PDE"/>
</dbReference>
<gene>
    <name evidence="2" type="ORF">GCM10007966_20940</name>
</gene>
<evidence type="ECO:0000313" key="3">
    <source>
        <dbReference type="Proteomes" id="UP000630149"/>
    </source>
</evidence>
<dbReference type="Proteomes" id="UP000630149">
    <property type="component" value="Unassembled WGS sequence"/>
</dbReference>
<organism evidence="2 3">
    <name type="scientific">Legionella impletisoli</name>
    <dbReference type="NCBI Taxonomy" id="343510"/>
    <lineage>
        <taxon>Bacteria</taxon>
        <taxon>Pseudomonadati</taxon>
        <taxon>Pseudomonadota</taxon>
        <taxon>Gammaproteobacteria</taxon>
        <taxon>Legionellales</taxon>
        <taxon>Legionellaceae</taxon>
        <taxon>Legionella</taxon>
    </lineage>
</organism>
<proteinExistence type="predicted"/>
<sequence>MKSIINKAHFIKAVEYANTRFFSTPYSISGMVDRWFNQLAMIEVVDEEGNSRIVHLSHDIAERHVDILVDDEIVNNDIIALIKKYKGKDASHEEERAKLQKKIYSLKNGLRDNLPNNTKTRKKQSELAETIKKLKLLDGEIAKANEWYKKIVEKGRTSLNIERFEKEFNGKITNIVYRPNHGLTHSVRTAYSVASILAYRQKCGDEETKVLKQPDIEKLQLMMLFSVVGRRDETGFNDGPDGCETYKSYRTASGREYLAYNREHSSHLYPGEDSLENLYRDALVVELMGYQCIKDAINRLREPPGLFVDYVREMENKLYGRDISREEALNLIARNVYSLDAFFQPQSVRAKSDALLNMMNDAHGLDLMRCYPLYPNTDNGPKIIKNLAYHLYQIDFFSFDDMPDGDKLCSFFQLLRNSFDTLEQTGQKTTFGLLSAKAFESQKEGLLEEIQAIATDFKDPSRRDDLLKEAKEAHAKDNTENYFESRFASPRNKKEEDALLDDYRAYKITHQIAEQLKEEKTLQPDKRMFLFNLHKPDDRNKLDHHASAASLVSALEALSPFPGVISSELPMVTKVEHDEKANEVTLYFKDEKNAKHFENIYKEMFGTSELLPNIKQDDSAQWVIKIGQTTYKQRS</sequence>
<evidence type="ECO:0000259" key="1">
    <source>
        <dbReference type="Pfam" id="PF12252"/>
    </source>
</evidence>
<comment type="caution">
    <text evidence="2">The sequence shown here is derived from an EMBL/GenBank/DDBJ whole genome shotgun (WGS) entry which is preliminary data.</text>
</comment>
<dbReference type="OrthoDB" id="5650098at2"/>